<evidence type="ECO:0000259" key="2">
    <source>
        <dbReference type="Pfam" id="PF13701"/>
    </source>
</evidence>
<organism evidence="3 4">
    <name type="scientific">Mesorhizobium tianshanense</name>
    <dbReference type="NCBI Taxonomy" id="39844"/>
    <lineage>
        <taxon>Bacteria</taxon>
        <taxon>Pseudomonadati</taxon>
        <taxon>Pseudomonadota</taxon>
        <taxon>Alphaproteobacteria</taxon>
        <taxon>Hyphomicrobiales</taxon>
        <taxon>Phyllobacteriaceae</taxon>
        <taxon>Mesorhizobium</taxon>
    </lineage>
</organism>
<name>A0A562MR18_9HYPH</name>
<dbReference type="Proteomes" id="UP000317122">
    <property type="component" value="Unassembled WGS sequence"/>
</dbReference>
<dbReference type="Pfam" id="PF13701">
    <property type="entry name" value="DDE_Tnp_1_4"/>
    <property type="match status" value="1"/>
</dbReference>
<protein>
    <submittedName>
        <fullName evidence="3">DDE family transposase</fullName>
    </submittedName>
</protein>
<keyword evidence="4" id="KW-1185">Reference proteome</keyword>
<dbReference type="AlphaFoldDB" id="A0A562MR18"/>
<feature type="region of interest" description="Disordered" evidence="1">
    <location>
        <begin position="129"/>
        <end position="166"/>
    </location>
</feature>
<dbReference type="InterPro" id="IPR025668">
    <property type="entry name" value="Tnp_DDE_dom"/>
</dbReference>
<sequence length="166" mass="17511">MNDLTLPLSSLSSVGGKSVVARFDGGMLSSNSGVLALAEVEKQLRVAERLARCIDDPRSPDQMVHSLADMIGQRVLGHLEDRVGTQPVGVVAVLVAGGNHLHADAVGSGSGLPIARVVEMKTQIRLPSADILPRPATATRNPRLPSRRINPGADEARQKDTATLTK</sequence>
<evidence type="ECO:0000256" key="1">
    <source>
        <dbReference type="SAM" id="MobiDB-lite"/>
    </source>
</evidence>
<reference evidence="3 4" key="1">
    <citation type="journal article" date="2015" name="Stand. Genomic Sci.">
        <title>Genomic Encyclopedia of Bacterial and Archaeal Type Strains, Phase III: the genomes of soil and plant-associated and newly described type strains.</title>
        <authorList>
            <person name="Whitman W.B."/>
            <person name="Woyke T."/>
            <person name="Klenk H.P."/>
            <person name="Zhou Y."/>
            <person name="Lilburn T.G."/>
            <person name="Beck B.J."/>
            <person name="De Vos P."/>
            <person name="Vandamme P."/>
            <person name="Eisen J.A."/>
            <person name="Garrity G."/>
            <person name="Hugenholtz P."/>
            <person name="Kyrpides N.C."/>
        </authorList>
    </citation>
    <scope>NUCLEOTIDE SEQUENCE [LARGE SCALE GENOMIC DNA]</scope>
    <source>
        <strain evidence="3 4">CGMCC 1.2546</strain>
    </source>
</reference>
<accession>A0A562MR18</accession>
<proteinExistence type="predicted"/>
<evidence type="ECO:0000313" key="3">
    <source>
        <dbReference type="EMBL" id="TWI22309.1"/>
    </source>
</evidence>
<evidence type="ECO:0000313" key="4">
    <source>
        <dbReference type="Proteomes" id="UP000317122"/>
    </source>
</evidence>
<dbReference type="EMBL" id="VLKT01000066">
    <property type="protein sequence ID" value="TWI22309.1"/>
    <property type="molecule type" value="Genomic_DNA"/>
</dbReference>
<gene>
    <name evidence="3" type="ORF">IQ26_06677</name>
</gene>
<feature type="domain" description="Transposase DDE" evidence="2">
    <location>
        <begin position="13"/>
        <end position="77"/>
    </location>
</feature>
<comment type="caution">
    <text evidence="3">The sequence shown here is derived from an EMBL/GenBank/DDBJ whole genome shotgun (WGS) entry which is preliminary data.</text>
</comment>